<dbReference type="Gene3D" id="1.20.950.20">
    <property type="entry name" value="Transmembrane di-heme cytochromes, Chain C"/>
    <property type="match status" value="1"/>
</dbReference>
<sequence length="366" mass="41675">MQTNIEANAKAKVKKENQKSINNAFASHFAKSMFLAVCGLAILTFIGTRMFTHIDLNLYGYMVGTLVFIGGFFYRFIAWGERPPTKIIIKKGLKLLFRKSTPQTSVEHLATYRFIWNRGIYRWTQHLLIGWGCVLAICVTFPLVFGWMYFTMNDNGYYNIIVMGVKVLTVEATGLIATLSYNALNISAVMVITGVTMALYRRLKNMQARAEQKFIYDFLPLYLLLLVSITGLALTFMNMFLHGAGQPAMSLIHQWSVIITLIYLPFGKLAHIPFRPMSVLARNYREHYAEQSMKECKVCGDEFVSVEQSKDVVDVLGVNDIEFKTKEGHHLAELCLPCRRKYRIAQFSGFPTHEVKVKEANQNAKG</sequence>
<feature type="transmembrane region" description="Helical" evidence="1">
    <location>
        <begin position="58"/>
        <end position="77"/>
    </location>
</feature>
<comment type="caution">
    <text evidence="2">The sequence shown here is derived from an EMBL/GenBank/DDBJ whole genome shotgun (WGS) entry which is preliminary data.</text>
</comment>
<name>A0A5J5HP65_9BACI</name>
<dbReference type="AlphaFoldDB" id="A0A5J5HP65"/>
<protein>
    <submittedName>
        <fullName evidence="2">Uncharacterized protein</fullName>
    </submittedName>
</protein>
<gene>
    <name evidence="2" type="ORF">F4V44_15140</name>
</gene>
<accession>A0A5J5HP65</accession>
<keyword evidence="3" id="KW-1185">Reference proteome</keyword>
<feature type="transmembrane region" description="Helical" evidence="1">
    <location>
        <begin position="247"/>
        <end position="266"/>
    </location>
</feature>
<dbReference type="RefSeq" id="WP_150440857.1">
    <property type="nucleotide sequence ID" value="NZ_VYKL01000022.1"/>
</dbReference>
<dbReference type="Proteomes" id="UP000326671">
    <property type="component" value="Unassembled WGS sequence"/>
</dbReference>
<feature type="transmembrane region" description="Helical" evidence="1">
    <location>
        <begin position="221"/>
        <end position="241"/>
    </location>
</feature>
<dbReference type="InterPro" id="IPR036197">
    <property type="entry name" value="NarG-like_sf"/>
</dbReference>
<dbReference type="SUPFAM" id="SSF103501">
    <property type="entry name" value="Respiratory nitrate reductase 1 gamma chain"/>
    <property type="match status" value="1"/>
</dbReference>
<keyword evidence="1" id="KW-0472">Membrane</keyword>
<dbReference type="OrthoDB" id="247276at2"/>
<feature type="transmembrane region" description="Helical" evidence="1">
    <location>
        <begin position="25"/>
        <end position="46"/>
    </location>
</feature>
<evidence type="ECO:0000313" key="2">
    <source>
        <dbReference type="EMBL" id="KAA9022604.1"/>
    </source>
</evidence>
<reference evidence="2 3" key="1">
    <citation type="submission" date="2019-09" db="EMBL/GenBank/DDBJ databases">
        <title>Whole genome sequences of isolates from the Mars Exploration Rovers.</title>
        <authorList>
            <person name="Seuylemezian A."/>
            <person name="Vaishampayan P."/>
        </authorList>
    </citation>
    <scope>NUCLEOTIDE SEQUENCE [LARGE SCALE GENOMIC DNA]</scope>
    <source>
        <strain evidence="2 3">MER_TA_151</strain>
    </source>
</reference>
<keyword evidence="1" id="KW-1133">Transmembrane helix</keyword>
<feature type="transmembrane region" description="Helical" evidence="1">
    <location>
        <begin position="183"/>
        <end position="200"/>
    </location>
</feature>
<organism evidence="2 3">
    <name type="scientific">Niallia endozanthoxylica</name>
    <dbReference type="NCBI Taxonomy" id="2036016"/>
    <lineage>
        <taxon>Bacteria</taxon>
        <taxon>Bacillati</taxon>
        <taxon>Bacillota</taxon>
        <taxon>Bacilli</taxon>
        <taxon>Bacillales</taxon>
        <taxon>Bacillaceae</taxon>
        <taxon>Niallia</taxon>
    </lineage>
</organism>
<evidence type="ECO:0000256" key="1">
    <source>
        <dbReference type="SAM" id="Phobius"/>
    </source>
</evidence>
<keyword evidence="1" id="KW-0812">Transmembrane</keyword>
<dbReference type="EMBL" id="VYKL01000022">
    <property type="protein sequence ID" value="KAA9022604.1"/>
    <property type="molecule type" value="Genomic_DNA"/>
</dbReference>
<feature type="transmembrane region" description="Helical" evidence="1">
    <location>
        <begin position="128"/>
        <end position="150"/>
    </location>
</feature>
<evidence type="ECO:0000313" key="3">
    <source>
        <dbReference type="Proteomes" id="UP000326671"/>
    </source>
</evidence>
<proteinExistence type="predicted"/>